<evidence type="ECO:0000259" key="3">
    <source>
        <dbReference type="SMART" id="SM00014"/>
    </source>
</evidence>
<dbReference type="EMBL" id="RCIY01000065">
    <property type="protein sequence ID" value="TGG81697.1"/>
    <property type="molecule type" value="Genomic_DNA"/>
</dbReference>
<protein>
    <submittedName>
        <fullName evidence="4">Phosphatase PAP2 family protein</fullName>
    </submittedName>
</protein>
<dbReference type="SMART" id="SM00014">
    <property type="entry name" value="acidPPc"/>
    <property type="match status" value="1"/>
</dbReference>
<feature type="transmembrane region" description="Helical" evidence="2">
    <location>
        <begin position="137"/>
        <end position="157"/>
    </location>
</feature>
<keyword evidence="2" id="KW-0472">Membrane</keyword>
<dbReference type="InterPro" id="IPR036938">
    <property type="entry name" value="PAP2/HPO_sf"/>
</dbReference>
<organism evidence="4 5">
    <name type="scientific">Streptomyces albus</name>
    <dbReference type="NCBI Taxonomy" id="1888"/>
    <lineage>
        <taxon>Bacteria</taxon>
        <taxon>Bacillati</taxon>
        <taxon>Actinomycetota</taxon>
        <taxon>Actinomycetes</taxon>
        <taxon>Kitasatosporales</taxon>
        <taxon>Streptomycetaceae</taxon>
        <taxon>Streptomyces</taxon>
    </lineage>
</organism>
<dbReference type="CDD" id="cd03392">
    <property type="entry name" value="PAP2_like_2"/>
    <property type="match status" value="1"/>
</dbReference>
<dbReference type="AlphaFoldDB" id="A0A8H1QPF5"/>
<evidence type="ECO:0000256" key="2">
    <source>
        <dbReference type="SAM" id="Phobius"/>
    </source>
</evidence>
<dbReference type="PANTHER" id="PTHR14969:SF13">
    <property type="entry name" value="AT30094P"/>
    <property type="match status" value="1"/>
</dbReference>
<sequence>MSGQHPVESPEENEPSAVGGPPEQLDPRGLLRHLAPVPVPVPAGSEVRRHGGRARRSPLVPLGAGLLASVLVFAAVAYLVLTAEAGFLDRPLMGEALRHRPAVLDGPMQVVSDVSELPLLVVSVLVALWVSWRAGSWLPVVLVGATGALAALASTAAKELTDRSRPPAKLWQVSEEGFGFPSRHTVVATAVLLVLAYVCAARLRSRAARLSMWTGAGLLCVLCGYSRVHLGVHWPTDVLAGLGLGAAVALLVVTAHAVRNRHADPTHG</sequence>
<dbReference type="Pfam" id="PF01569">
    <property type="entry name" value="PAP2"/>
    <property type="match status" value="1"/>
</dbReference>
<dbReference type="Gene3D" id="1.20.144.10">
    <property type="entry name" value="Phosphatidic acid phosphatase type 2/haloperoxidase"/>
    <property type="match status" value="1"/>
</dbReference>
<feature type="transmembrane region" description="Helical" evidence="2">
    <location>
        <begin position="110"/>
        <end position="130"/>
    </location>
</feature>
<feature type="region of interest" description="Disordered" evidence="1">
    <location>
        <begin position="1"/>
        <end position="27"/>
    </location>
</feature>
<accession>A0A8H1QPF5</accession>
<evidence type="ECO:0000256" key="1">
    <source>
        <dbReference type="SAM" id="MobiDB-lite"/>
    </source>
</evidence>
<keyword evidence="2" id="KW-1133">Transmembrane helix</keyword>
<feature type="transmembrane region" description="Helical" evidence="2">
    <location>
        <begin position="238"/>
        <end position="258"/>
    </location>
</feature>
<gene>
    <name evidence="4" type="ORF">D8771_20195</name>
</gene>
<dbReference type="SUPFAM" id="SSF48317">
    <property type="entry name" value="Acid phosphatase/Vanadium-dependent haloperoxidase"/>
    <property type="match status" value="1"/>
</dbReference>
<proteinExistence type="predicted"/>
<evidence type="ECO:0000313" key="5">
    <source>
        <dbReference type="Proteomes" id="UP000298111"/>
    </source>
</evidence>
<keyword evidence="2" id="KW-0812">Transmembrane</keyword>
<feature type="transmembrane region" description="Helical" evidence="2">
    <location>
        <begin position="210"/>
        <end position="232"/>
    </location>
</feature>
<comment type="caution">
    <text evidence="4">The sequence shown here is derived from an EMBL/GenBank/DDBJ whole genome shotgun (WGS) entry which is preliminary data.</text>
</comment>
<dbReference type="RefSeq" id="WP_135567252.1">
    <property type="nucleotide sequence ID" value="NZ_CP103060.1"/>
</dbReference>
<reference evidence="4 5" key="1">
    <citation type="submission" date="2018-10" db="EMBL/GenBank/DDBJ databases">
        <title>Isolation of pseudouridimycin from Streptomyces albus DSM 40763.</title>
        <authorList>
            <person name="Rosenqvist P."/>
            <person name="Metsae-Ketelae M."/>
            <person name="Virta P."/>
        </authorList>
    </citation>
    <scope>NUCLEOTIDE SEQUENCE [LARGE SCALE GENOMIC DNA]</scope>
    <source>
        <strain evidence="4 5">DSM 40763</strain>
    </source>
</reference>
<evidence type="ECO:0000313" key="4">
    <source>
        <dbReference type="EMBL" id="TGG81697.1"/>
    </source>
</evidence>
<dbReference type="GeneID" id="75182312"/>
<feature type="transmembrane region" description="Helical" evidence="2">
    <location>
        <begin position="177"/>
        <end position="198"/>
    </location>
</feature>
<dbReference type="InterPro" id="IPR000326">
    <property type="entry name" value="PAP2/HPO"/>
</dbReference>
<dbReference type="Proteomes" id="UP000298111">
    <property type="component" value="Unassembled WGS sequence"/>
</dbReference>
<feature type="transmembrane region" description="Helical" evidence="2">
    <location>
        <begin position="59"/>
        <end position="81"/>
    </location>
</feature>
<name>A0A8H1QPF5_9ACTN</name>
<dbReference type="PANTHER" id="PTHR14969">
    <property type="entry name" value="SPHINGOSINE-1-PHOSPHATE PHOSPHOHYDROLASE"/>
    <property type="match status" value="1"/>
</dbReference>
<feature type="domain" description="Phosphatidic acid phosphatase type 2/haloperoxidase" evidence="3">
    <location>
        <begin position="138"/>
        <end position="253"/>
    </location>
</feature>